<comment type="caution">
    <text evidence="9">The sequence shown here is derived from an EMBL/GenBank/DDBJ whole genome shotgun (WGS) entry which is preliminary data.</text>
</comment>
<feature type="transmembrane region" description="Helical" evidence="7">
    <location>
        <begin position="260"/>
        <end position="282"/>
    </location>
</feature>
<keyword evidence="5 7" id="KW-1133">Transmembrane helix</keyword>
<dbReference type="SUPFAM" id="SSF103473">
    <property type="entry name" value="MFS general substrate transporter"/>
    <property type="match status" value="1"/>
</dbReference>
<dbReference type="InterPro" id="IPR011701">
    <property type="entry name" value="MFS"/>
</dbReference>
<feature type="transmembrane region" description="Helical" evidence="7">
    <location>
        <begin position="219"/>
        <end position="239"/>
    </location>
</feature>
<evidence type="ECO:0000313" key="9">
    <source>
        <dbReference type="EMBL" id="MDA0138084.1"/>
    </source>
</evidence>
<evidence type="ECO:0000256" key="5">
    <source>
        <dbReference type="ARBA" id="ARBA00022989"/>
    </source>
</evidence>
<feature type="transmembrane region" description="Helical" evidence="7">
    <location>
        <begin position="159"/>
        <end position="180"/>
    </location>
</feature>
<evidence type="ECO:0000256" key="4">
    <source>
        <dbReference type="ARBA" id="ARBA00022692"/>
    </source>
</evidence>
<proteinExistence type="predicted"/>
<accession>A0ABT4RHR0</accession>
<keyword evidence="4 7" id="KW-0812">Transmembrane</keyword>
<sequence length="458" mass="45869">MSSNRILALMCGVVVMTVIDLAIVNTALPSIQSDLRADPADLQWVVVIYGIFVAGFLLLGGRLGDLAGHRRVLMAGVAVLAAASLVGGLAGTLEALIAARAAQGLGAALAAPNALAIISHTFAEGPERNRAMGIFGAAGGSAAAFSSVLGGLLVQGPGWPWAFFLNVPIGVVLLALVARLPDGQARAQRARTDVGGAFALTLGMMAVAFGVHQTIEHGWLAWASLAPLLGGVALLAGFVGHEGRAAAPLVPLATLRRPALVWANVSTGLLWASFLGLIYQLTLFQQQVQGWSPLASGAATLPIAFLSLGVSAAVAPRCVNRIGAARTIALGLAIMGAGMLLLARVPEQASYVTDLAPSFVVVGLGLGLAEMAAPLAALAGVRGDEAGLAGGAVETARELGGSLGLALLVSIALGAAVDGTDAFHRSVLGAAVFAGLGAAVALVRLDRSAAGLGRACDG</sequence>
<feature type="transmembrane region" description="Helical" evidence="7">
    <location>
        <begin position="355"/>
        <end position="378"/>
    </location>
</feature>
<dbReference type="RefSeq" id="WP_202954160.1">
    <property type="nucleotide sequence ID" value="NZ_JAPCID010000013.1"/>
</dbReference>
<dbReference type="Gene3D" id="1.20.1720.10">
    <property type="entry name" value="Multidrug resistance protein D"/>
    <property type="match status" value="1"/>
</dbReference>
<feature type="transmembrane region" description="Helical" evidence="7">
    <location>
        <begin position="192"/>
        <end position="213"/>
    </location>
</feature>
<evidence type="ECO:0000256" key="6">
    <source>
        <dbReference type="ARBA" id="ARBA00023136"/>
    </source>
</evidence>
<evidence type="ECO:0000256" key="2">
    <source>
        <dbReference type="ARBA" id="ARBA00022448"/>
    </source>
</evidence>
<feature type="transmembrane region" description="Helical" evidence="7">
    <location>
        <begin position="294"/>
        <end position="315"/>
    </location>
</feature>
<gene>
    <name evidence="9" type="ORF">OJ962_11275</name>
</gene>
<dbReference type="CDD" id="cd17321">
    <property type="entry name" value="MFS_MMR_MDR_like"/>
    <property type="match status" value="1"/>
</dbReference>
<evidence type="ECO:0000313" key="10">
    <source>
        <dbReference type="Proteomes" id="UP001147700"/>
    </source>
</evidence>
<dbReference type="InterPro" id="IPR036259">
    <property type="entry name" value="MFS_trans_sf"/>
</dbReference>
<dbReference type="PROSITE" id="PS50850">
    <property type="entry name" value="MFS"/>
    <property type="match status" value="1"/>
</dbReference>
<protein>
    <submittedName>
        <fullName evidence="9">MFS transporter</fullName>
    </submittedName>
</protein>
<evidence type="ECO:0000256" key="1">
    <source>
        <dbReference type="ARBA" id="ARBA00004651"/>
    </source>
</evidence>
<dbReference type="Proteomes" id="UP001147700">
    <property type="component" value="Unassembled WGS sequence"/>
</dbReference>
<keyword evidence="6 7" id="KW-0472">Membrane</keyword>
<keyword evidence="2" id="KW-0813">Transport</keyword>
<reference evidence="9" key="1">
    <citation type="submission" date="2022-10" db="EMBL/GenBank/DDBJ databases">
        <title>The WGS of Solirubrobacter sp. CPCC 204708.</title>
        <authorList>
            <person name="Jiang Z."/>
        </authorList>
    </citation>
    <scope>NUCLEOTIDE SEQUENCE</scope>
    <source>
        <strain evidence="9">CPCC 204708</strain>
    </source>
</reference>
<name>A0ABT4RHR0_9ACTN</name>
<feature type="transmembrane region" description="Helical" evidence="7">
    <location>
        <begin position="7"/>
        <end position="30"/>
    </location>
</feature>
<keyword evidence="3" id="KW-1003">Cell membrane</keyword>
<dbReference type="Gene3D" id="1.20.1250.20">
    <property type="entry name" value="MFS general substrate transporter like domains"/>
    <property type="match status" value="1"/>
</dbReference>
<feature type="transmembrane region" description="Helical" evidence="7">
    <location>
        <begin position="131"/>
        <end position="153"/>
    </location>
</feature>
<feature type="transmembrane region" description="Helical" evidence="7">
    <location>
        <begin position="423"/>
        <end position="445"/>
    </location>
</feature>
<comment type="subcellular location">
    <subcellularLocation>
        <location evidence="1">Cell membrane</location>
        <topology evidence="1">Multi-pass membrane protein</topology>
    </subcellularLocation>
</comment>
<organism evidence="9 10">
    <name type="scientific">Solirubrobacter deserti</name>
    <dbReference type="NCBI Taxonomy" id="2282478"/>
    <lineage>
        <taxon>Bacteria</taxon>
        <taxon>Bacillati</taxon>
        <taxon>Actinomycetota</taxon>
        <taxon>Thermoleophilia</taxon>
        <taxon>Solirubrobacterales</taxon>
        <taxon>Solirubrobacteraceae</taxon>
        <taxon>Solirubrobacter</taxon>
    </lineage>
</organism>
<dbReference type="Pfam" id="PF07690">
    <property type="entry name" value="MFS_1"/>
    <property type="match status" value="1"/>
</dbReference>
<feature type="transmembrane region" description="Helical" evidence="7">
    <location>
        <begin position="399"/>
        <end position="417"/>
    </location>
</feature>
<dbReference type="PANTHER" id="PTHR42718:SF46">
    <property type="entry name" value="BLR6921 PROTEIN"/>
    <property type="match status" value="1"/>
</dbReference>
<dbReference type="InterPro" id="IPR020846">
    <property type="entry name" value="MFS_dom"/>
</dbReference>
<feature type="transmembrane region" description="Helical" evidence="7">
    <location>
        <begin position="327"/>
        <end position="343"/>
    </location>
</feature>
<evidence type="ECO:0000256" key="7">
    <source>
        <dbReference type="SAM" id="Phobius"/>
    </source>
</evidence>
<feature type="transmembrane region" description="Helical" evidence="7">
    <location>
        <begin position="97"/>
        <end position="119"/>
    </location>
</feature>
<feature type="transmembrane region" description="Helical" evidence="7">
    <location>
        <begin position="72"/>
        <end position="91"/>
    </location>
</feature>
<evidence type="ECO:0000259" key="8">
    <source>
        <dbReference type="PROSITE" id="PS50850"/>
    </source>
</evidence>
<dbReference type="EMBL" id="JAPCID010000013">
    <property type="protein sequence ID" value="MDA0138084.1"/>
    <property type="molecule type" value="Genomic_DNA"/>
</dbReference>
<keyword evidence="10" id="KW-1185">Reference proteome</keyword>
<evidence type="ECO:0000256" key="3">
    <source>
        <dbReference type="ARBA" id="ARBA00022475"/>
    </source>
</evidence>
<feature type="domain" description="Major facilitator superfamily (MFS) profile" evidence="8">
    <location>
        <begin position="6"/>
        <end position="449"/>
    </location>
</feature>
<dbReference type="PANTHER" id="PTHR42718">
    <property type="entry name" value="MAJOR FACILITATOR SUPERFAMILY MULTIDRUG TRANSPORTER MFSC"/>
    <property type="match status" value="1"/>
</dbReference>
<feature type="transmembrane region" description="Helical" evidence="7">
    <location>
        <begin position="42"/>
        <end position="60"/>
    </location>
</feature>